<protein>
    <submittedName>
        <fullName evidence="1">Uncharacterized protein</fullName>
    </submittedName>
</protein>
<comment type="caution">
    <text evidence="1">The sequence shown here is derived from an EMBL/GenBank/DDBJ whole genome shotgun (WGS) entry which is preliminary data.</text>
</comment>
<organism evidence="1 2">
    <name type="scientific">Pleurodeles waltl</name>
    <name type="common">Iberian ribbed newt</name>
    <dbReference type="NCBI Taxonomy" id="8319"/>
    <lineage>
        <taxon>Eukaryota</taxon>
        <taxon>Metazoa</taxon>
        <taxon>Chordata</taxon>
        <taxon>Craniata</taxon>
        <taxon>Vertebrata</taxon>
        <taxon>Euteleostomi</taxon>
        <taxon>Amphibia</taxon>
        <taxon>Batrachia</taxon>
        <taxon>Caudata</taxon>
        <taxon>Salamandroidea</taxon>
        <taxon>Salamandridae</taxon>
        <taxon>Pleurodelinae</taxon>
        <taxon>Pleurodeles</taxon>
    </lineage>
</organism>
<dbReference type="EMBL" id="JANPWB010000003">
    <property type="protein sequence ID" value="KAJ1201029.1"/>
    <property type="molecule type" value="Genomic_DNA"/>
</dbReference>
<evidence type="ECO:0000313" key="2">
    <source>
        <dbReference type="Proteomes" id="UP001066276"/>
    </source>
</evidence>
<gene>
    <name evidence="1" type="ORF">NDU88_004845</name>
</gene>
<name>A0AAV7VK32_PLEWA</name>
<keyword evidence="2" id="KW-1185">Reference proteome</keyword>
<dbReference type="AlphaFoldDB" id="A0AAV7VK32"/>
<reference evidence="1" key="1">
    <citation type="journal article" date="2022" name="bioRxiv">
        <title>Sequencing and chromosome-scale assembly of the giantPleurodeles waltlgenome.</title>
        <authorList>
            <person name="Brown T."/>
            <person name="Elewa A."/>
            <person name="Iarovenko S."/>
            <person name="Subramanian E."/>
            <person name="Araus A.J."/>
            <person name="Petzold A."/>
            <person name="Susuki M."/>
            <person name="Suzuki K.-i.T."/>
            <person name="Hayashi T."/>
            <person name="Toyoda A."/>
            <person name="Oliveira C."/>
            <person name="Osipova E."/>
            <person name="Leigh N.D."/>
            <person name="Simon A."/>
            <person name="Yun M.H."/>
        </authorList>
    </citation>
    <scope>NUCLEOTIDE SEQUENCE</scope>
    <source>
        <strain evidence="1">20211129_DDA</strain>
        <tissue evidence="1">Liver</tissue>
    </source>
</reference>
<dbReference type="Proteomes" id="UP001066276">
    <property type="component" value="Chromosome 2_1"/>
</dbReference>
<sequence>MLKRVGLRDELWGMPQMILVASERNGGRRTLWVVPGVAEVLGWRDVIGVGAGVGEFLHDVEELLAAVCIVVDSVFEGGSLCGSDELMVSTDGVFDGWEVVQSLILVLLSFKFSAALLRFMEVSGKPEGLSVGASFGGILDWDESIGTGVDPFPEVAGSCISVGGVDGWVLVQVRNTLVFGDLVPTVVGDLLWVVVCCGFLEGEVDAAVVCSVEFGGVAERDVIAG</sequence>
<accession>A0AAV7VK32</accession>
<proteinExistence type="predicted"/>
<evidence type="ECO:0000313" key="1">
    <source>
        <dbReference type="EMBL" id="KAJ1201029.1"/>
    </source>
</evidence>